<accession>A0AAD3HPS5</accession>
<feature type="compositionally biased region" description="Gly residues" evidence="1">
    <location>
        <begin position="89"/>
        <end position="98"/>
    </location>
</feature>
<dbReference type="Pfam" id="PF03399">
    <property type="entry name" value="SAC3_GANP"/>
    <property type="match status" value="1"/>
</dbReference>
<feature type="non-terminal residue" evidence="3">
    <location>
        <position position="499"/>
    </location>
</feature>
<dbReference type="GO" id="GO:0006406">
    <property type="term" value="P:mRNA export from nucleus"/>
    <property type="evidence" value="ECO:0007669"/>
    <property type="project" value="TreeGrafter"/>
</dbReference>
<organism evidence="3 4">
    <name type="scientific">Astrephomene gubernaculifera</name>
    <dbReference type="NCBI Taxonomy" id="47775"/>
    <lineage>
        <taxon>Eukaryota</taxon>
        <taxon>Viridiplantae</taxon>
        <taxon>Chlorophyta</taxon>
        <taxon>core chlorophytes</taxon>
        <taxon>Chlorophyceae</taxon>
        <taxon>CS clade</taxon>
        <taxon>Chlamydomonadales</taxon>
        <taxon>Astrephomenaceae</taxon>
        <taxon>Astrephomene</taxon>
    </lineage>
</organism>
<dbReference type="InterPro" id="IPR005062">
    <property type="entry name" value="SAC3/GANP/THP3_conserved"/>
</dbReference>
<comment type="caution">
    <text evidence="3">The sequence shown here is derived from an EMBL/GenBank/DDBJ whole genome shotgun (WGS) entry which is preliminary data.</text>
</comment>
<protein>
    <recommendedName>
        <fullName evidence="2">SAC3/GANP/THP3 conserved domain-containing protein</fullName>
    </recommendedName>
</protein>
<keyword evidence="4" id="KW-1185">Reference proteome</keyword>
<evidence type="ECO:0000259" key="2">
    <source>
        <dbReference type="Pfam" id="PF03399"/>
    </source>
</evidence>
<evidence type="ECO:0000256" key="1">
    <source>
        <dbReference type="SAM" id="MobiDB-lite"/>
    </source>
</evidence>
<dbReference type="GO" id="GO:0070390">
    <property type="term" value="C:transcription export complex 2"/>
    <property type="evidence" value="ECO:0007669"/>
    <property type="project" value="TreeGrafter"/>
</dbReference>
<evidence type="ECO:0000313" key="3">
    <source>
        <dbReference type="EMBL" id="GFR48337.1"/>
    </source>
</evidence>
<feature type="non-terminal residue" evidence="3">
    <location>
        <position position="1"/>
    </location>
</feature>
<gene>
    <name evidence="3" type="ORF">Agub_g10224</name>
</gene>
<feature type="region of interest" description="Disordered" evidence="1">
    <location>
        <begin position="1"/>
        <end position="111"/>
    </location>
</feature>
<dbReference type="Proteomes" id="UP001054857">
    <property type="component" value="Unassembled WGS sequence"/>
</dbReference>
<sequence>RLRRRQKRFGQVSEGGGGADRSPTPPPAAAAAAAAGGGGGAGMRGSSRSPVRWRPEGEEGGGGGGGEEAGALGRSVSPSPPPSPLPAYMGGGGGGGDMMGDDEDGGAAGGPALVGTCELMCPVAERKRREATGELNIFERLDPDNAKLTSEALIIKKARKNYSEEDRRPESLRTFRALRLTMSRLRSLISAPDETGLAAATGRSPEQALLDVQAFLWDRYREVRKEIIAQHFHMRPELLPEVLAWNEEIARFLIISSHELWGNPSFASQLNQEQLKKVLTDLVTRFYTAAGRLGVPTPHSAEMKCYLLILMLGGTIEKNGRRFRQPAEAHMYLRQYSKEELSSPWTRVLFAVMAALQSGNPVAFFELLGRAPYTLACICASHVMPMRSATMHMLAAAMGAPHPGQPGGRPDPSAALPLPHLARLLRLSEANAASYAETGRALLQPGEAPGQRNVSFPSTQLASRALKARPQHWITSKRSPRGRSADTTTPPHLPPELLD</sequence>
<dbReference type="PANTHER" id="PTHR12436:SF3">
    <property type="entry name" value="GERMINAL-CENTER ASSOCIATED NUCLEAR PROTEIN"/>
    <property type="match status" value="1"/>
</dbReference>
<feature type="region of interest" description="Disordered" evidence="1">
    <location>
        <begin position="465"/>
        <end position="499"/>
    </location>
</feature>
<name>A0AAD3HPS5_9CHLO</name>
<reference evidence="3 4" key="1">
    <citation type="journal article" date="2021" name="Sci. Rep.">
        <title>Genome sequencing of the multicellular alga Astrephomene provides insights into convergent evolution of germ-soma differentiation.</title>
        <authorList>
            <person name="Yamashita S."/>
            <person name="Yamamoto K."/>
            <person name="Matsuzaki R."/>
            <person name="Suzuki S."/>
            <person name="Yamaguchi H."/>
            <person name="Hirooka S."/>
            <person name="Minakuchi Y."/>
            <person name="Miyagishima S."/>
            <person name="Kawachi M."/>
            <person name="Toyoda A."/>
            <person name="Nozaki H."/>
        </authorList>
    </citation>
    <scope>NUCLEOTIDE SEQUENCE [LARGE SCALE GENOMIC DNA]</scope>
    <source>
        <strain evidence="3 4">NIES-4017</strain>
    </source>
</reference>
<evidence type="ECO:0000313" key="4">
    <source>
        <dbReference type="Proteomes" id="UP001054857"/>
    </source>
</evidence>
<dbReference type="InterPro" id="IPR045107">
    <property type="entry name" value="SAC3/GANP/THP3"/>
</dbReference>
<dbReference type="AlphaFoldDB" id="A0AAD3HPS5"/>
<feature type="compositionally biased region" description="Low complexity" evidence="1">
    <location>
        <begin position="487"/>
        <end position="499"/>
    </location>
</feature>
<dbReference type="PANTHER" id="PTHR12436">
    <property type="entry name" value="80 KDA MCM3-ASSOCIATED PROTEIN"/>
    <property type="match status" value="1"/>
</dbReference>
<dbReference type="Gene3D" id="1.25.40.990">
    <property type="match status" value="1"/>
</dbReference>
<feature type="domain" description="SAC3/GANP/THP3 conserved" evidence="2">
    <location>
        <begin position="120"/>
        <end position="432"/>
    </location>
</feature>
<proteinExistence type="predicted"/>
<dbReference type="EMBL" id="BMAR01000023">
    <property type="protein sequence ID" value="GFR48337.1"/>
    <property type="molecule type" value="Genomic_DNA"/>
</dbReference>
<dbReference type="GO" id="GO:0005737">
    <property type="term" value="C:cytoplasm"/>
    <property type="evidence" value="ECO:0007669"/>
    <property type="project" value="TreeGrafter"/>
</dbReference>